<dbReference type="GO" id="GO:0016743">
    <property type="term" value="F:carboxyl- or carbamoyltransferase activity"/>
    <property type="evidence" value="ECO:0007669"/>
    <property type="project" value="UniProtKB-UniRule"/>
</dbReference>
<keyword evidence="4" id="KW-0067">ATP-binding</keyword>
<dbReference type="Proteomes" id="UP000035444">
    <property type="component" value="Unassembled WGS sequence"/>
</dbReference>
<comment type="subcellular location">
    <subcellularLocation>
        <location evidence="4">Cytoplasm</location>
    </subcellularLocation>
</comment>
<dbReference type="InterPro" id="IPR000438">
    <property type="entry name" value="Acetyl_CoA_COase_Trfase_b_su"/>
</dbReference>
<keyword evidence="8" id="KW-1185">Reference proteome</keyword>
<name>A0A0H2MP82_9PROT</name>
<dbReference type="EC" id="2.1.3.15" evidence="4"/>
<dbReference type="InterPro" id="IPR034733">
    <property type="entry name" value="AcCoA_carboxyl_beta"/>
</dbReference>
<dbReference type="EMBL" id="LAQL01000002">
    <property type="protein sequence ID" value="KLN62582.1"/>
    <property type="molecule type" value="Genomic_DNA"/>
</dbReference>
<keyword evidence="4" id="KW-0443">Lipid metabolism</keyword>
<sequence>MNWISNYVRPKIRALVQKDTPDDLWVKSPATGQMIFKKELEKNLWVCPYSGHHMRISARKRLETLFDDGDYTLVELPKTLTDPLKFKDLKRYTDRIKDANAKNEDKEAILVARGTMGGMQTVVAVFNFSYMGGSMGTAVGEGLLTAAKLAVLQEAPLLVIPASGGARMQEGILSLMQMPRSIIAVDMVKDAGLPYVVLLTDPTTGGVSASFAMLGDIAIAEPQANIGFAGKRVIEETIREKLPEGFQTAEYLLEHGMVDMVVHRHEMRDTLIRIFNLLTQKGPSAEILPLKSAEEPKEETTEQSDPAE</sequence>
<accession>A0A0H2MP82</accession>
<dbReference type="HAMAP" id="MF_01395">
    <property type="entry name" value="AcetylCoA_CT_beta"/>
    <property type="match status" value="1"/>
</dbReference>
<dbReference type="InterPro" id="IPR029045">
    <property type="entry name" value="ClpP/crotonase-like_dom_sf"/>
</dbReference>
<comment type="caution">
    <text evidence="7">The sequence shown here is derived from an EMBL/GenBank/DDBJ whole genome shotgun (WGS) entry which is preliminary data.</text>
</comment>
<dbReference type="GO" id="GO:2001295">
    <property type="term" value="P:malonyl-CoA biosynthetic process"/>
    <property type="evidence" value="ECO:0007669"/>
    <property type="project" value="UniProtKB-UniRule"/>
</dbReference>
<reference evidence="7 8" key="1">
    <citation type="submission" date="2015-03" db="EMBL/GenBank/DDBJ databases">
        <title>Genome Sequence of Kiloniella spongiae MEBiC09566, isolated from a marine sponge.</title>
        <authorList>
            <person name="Shao Z."/>
            <person name="Wang L."/>
            <person name="Li X."/>
        </authorList>
    </citation>
    <scope>NUCLEOTIDE SEQUENCE [LARGE SCALE GENOMIC DNA]</scope>
    <source>
        <strain evidence="7 8">MEBiC09566</strain>
    </source>
</reference>
<dbReference type="Pfam" id="PF01039">
    <property type="entry name" value="Carboxyl_trans"/>
    <property type="match status" value="1"/>
</dbReference>
<evidence type="ECO:0000256" key="4">
    <source>
        <dbReference type="HAMAP-Rule" id="MF_01395"/>
    </source>
</evidence>
<dbReference type="GO" id="GO:0005524">
    <property type="term" value="F:ATP binding"/>
    <property type="evidence" value="ECO:0007669"/>
    <property type="project" value="UniProtKB-KW"/>
</dbReference>
<protein>
    <recommendedName>
        <fullName evidence="4">Acetyl-coenzyme A carboxylase carboxyl transferase subunit beta</fullName>
        <shortName evidence="4">ACCase subunit beta</shortName>
        <shortName evidence="4">Acetyl-CoA carboxylase carboxyltransferase subunit beta</shortName>
        <ecNumber evidence="4">2.1.3.15</ecNumber>
    </recommendedName>
</protein>
<evidence type="ECO:0000259" key="6">
    <source>
        <dbReference type="PROSITE" id="PS50980"/>
    </source>
</evidence>
<dbReference type="RefSeq" id="WP_047762704.1">
    <property type="nucleotide sequence ID" value="NZ_LAQL01000002.1"/>
</dbReference>
<dbReference type="SUPFAM" id="SSF52096">
    <property type="entry name" value="ClpP/crotonase"/>
    <property type="match status" value="1"/>
</dbReference>
<evidence type="ECO:0000256" key="3">
    <source>
        <dbReference type="ARBA" id="ARBA00023160"/>
    </source>
</evidence>
<dbReference type="PANTHER" id="PTHR42995:SF5">
    <property type="entry name" value="ACETYL-COENZYME A CARBOXYLASE CARBOXYL TRANSFERASE SUBUNIT BETA, CHLOROPLASTIC"/>
    <property type="match status" value="1"/>
</dbReference>
<evidence type="ECO:0000256" key="5">
    <source>
        <dbReference type="SAM" id="MobiDB-lite"/>
    </source>
</evidence>
<feature type="region of interest" description="Disordered" evidence="5">
    <location>
        <begin position="286"/>
        <end position="308"/>
    </location>
</feature>
<dbReference type="PATRIC" id="fig|1489064.4.peg.1675"/>
<dbReference type="GO" id="GO:0006633">
    <property type="term" value="P:fatty acid biosynthetic process"/>
    <property type="evidence" value="ECO:0007669"/>
    <property type="project" value="UniProtKB-KW"/>
</dbReference>
<dbReference type="AlphaFoldDB" id="A0A0H2MP82"/>
<comment type="function">
    <text evidence="4">Component of the acetyl coenzyme A carboxylase (ACC) complex. Biotin carboxylase (BC) catalyzes the carboxylation of biotin on its carrier protein (BCCP) and then the CO(2) group is transferred by the transcarboxylase to acetyl-CoA to form malonyl-CoA.</text>
</comment>
<keyword evidence="4" id="KW-0444">Lipid biosynthesis</keyword>
<dbReference type="PRINTS" id="PR01070">
    <property type="entry name" value="ACCCTRFRASEB"/>
</dbReference>
<gene>
    <name evidence="4" type="primary">accD</name>
    <name evidence="7" type="ORF">WH96_03690</name>
</gene>
<evidence type="ECO:0000313" key="7">
    <source>
        <dbReference type="EMBL" id="KLN62582.1"/>
    </source>
</evidence>
<dbReference type="NCBIfam" id="TIGR00515">
    <property type="entry name" value="accD"/>
    <property type="match status" value="1"/>
</dbReference>
<organism evidence="7 8">
    <name type="scientific">Kiloniella spongiae</name>
    <dbReference type="NCBI Taxonomy" id="1489064"/>
    <lineage>
        <taxon>Bacteria</taxon>
        <taxon>Pseudomonadati</taxon>
        <taxon>Pseudomonadota</taxon>
        <taxon>Alphaproteobacteria</taxon>
        <taxon>Rhodospirillales</taxon>
        <taxon>Kiloniellaceae</taxon>
        <taxon>Kiloniella</taxon>
    </lineage>
</organism>
<keyword evidence="4" id="KW-0963">Cytoplasm</keyword>
<keyword evidence="2 4" id="KW-0276">Fatty acid metabolism</keyword>
<evidence type="ECO:0000313" key="8">
    <source>
        <dbReference type="Proteomes" id="UP000035444"/>
    </source>
</evidence>
<dbReference type="GO" id="GO:0009329">
    <property type="term" value="C:acetate CoA-transferase complex"/>
    <property type="evidence" value="ECO:0007669"/>
    <property type="project" value="TreeGrafter"/>
</dbReference>
<dbReference type="PANTHER" id="PTHR42995">
    <property type="entry name" value="ACETYL-COENZYME A CARBOXYLASE CARBOXYL TRANSFERASE SUBUNIT BETA, CHLOROPLASTIC"/>
    <property type="match status" value="1"/>
</dbReference>
<dbReference type="Gene3D" id="3.90.226.10">
    <property type="entry name" value="2-enoyl-CoA Hydratase, Chain A, domain 1"/>
    <property type="match status" value="1"/>
</dbReference>
<dbReference type="STRING" id="1489064.WH96_03690"/>
<dbReference type="InterPro" id="IPR011762">
    <property type="entry name" value="COA_CT_N"/>
</dbReference>
<proteinExistence type="inferred from homology"/>
<comment type="subunit">
    <text evidence="4">Acetyl-CoA carboxylase is a heterohexamer composed of biotin carboxyl carrier protein (AccB), biotin carboxylase (AccC) and two subunits each of ACCase subunit alpha (AccA) and ACCase subunit beta (AccD).</text>
</comment>
<keyword evidence="3 4" id="KW-0275">Fatty acid biosynthesis</keyword>
<comment type="similarity">
    <text evidence="4">Belongs to the AccD/PCCB family.</text>
</comment>
<keyword evidence="4" id="KW-0547">Nucleotide-binding</keyword>
<comment type="catalytic activity">
    <reaction evidence="4">
        <text>N(6)-carboxybiotinyl-L-lysyl-[protein] + acetyl-CoA = N(6)-biotinyl-L-lysyl-[protein] + malonyl-CoA</text>
        <dbReference type="Rhea" id="RHEA:54728"/>
        <dbReference type="Rhea" id="RHEA-COMP:10505"/>
        <dbReference type="Rhea" id="RHEA-COMP:10506"/>
        <dbReference type="ChEBI" id="CHEBI:57288"/>
        <dbReference type="ChEBI" id="CHEBI:57384"/>
        <dbReference type="ChEBI" id="CHEBI:83144"/>
        <dbReference type="ChEBI" id="CHEBI:83145"/>
        <dbReference type="EC" id="2.1.3.15"/>
    </reaction>
</comment>
<dbReference type="PROSITE" id="PS50980">
    <property type="entry name" value="COA_CT_NTER"/>
    <property type="match status" value="1"/>
</dbReference>
<comment type="pathway">
    <text evidence="4">Lipid metabolism; malonyl-CoA biosynthesis; malonyl-CoA from acetyl-CoA: step 1/1.</text>
</comment>
<comment type="caution">
    <text evidence="4">Lacks conserved residue(s) required for the propagation of feature annotation.</text>
</comment>
<evidence type="ECO:0000256" key="2">
    <source>
        <dbReference type="ARBA" id="ARBA00022832"/>
    </source>
</evidence>
<dbReference type="UniPathway" id="UPA00655">
    <property type="reaction ID" value="UER00711"/>
</dbReference>
<dbReference type="GO" id="GO:0003989">
    <property type="term" value="F:acetyl-CoA carboxylase activity"/>
    <property type="evidence" value="ECO:0007669"/>
    <property type="project" value="InterPro"/>
</dbReference>
<feature type="domain" description="CoA carboxyltransferase N-terminal" evidence="6">
    <location>
        <begin position="24"/>
        <end position="293"/>
    </location>
</feature>
<dbReference type="OrthoDB" id="9772975at2"/>
<keyword evidence="1 4" id="KW-0808">Transferase</keyword>
<evidence type="ECO:0000256" key="1">
    <source>
        <dbReference type="ARBA" id="ARBA00022679"/>
    </source>
</evidence>